<dbReference type="Proteomes" id="UP000009102">
    <property type="component" value="Chromosome"/>
</dbReference>
<feature type="binding site" evidence="8">
    <location>
        <begin position="89"/>
        <end position="93"/>
    </location>
    <ligand>
        <name>substrate</name>
    </ligand>
</feature>
<organism evidence="10 11">
    <name type="scientific">Halothiobacillus neapolitanus (strain ATCC 23641 / DSM 15147 / CIP 104769 / NCIMB 8539 / c2)</name>
    <name type="common">Thiobacillus neapolitanus</name>
    <dbReference type="NCBI Taxonomy" id="555778"/>
    <lineage>
        <taxon>Bacteria</taxon>
        <taxon>Pseudomonadati</taxon>
        <taxon>Pseudomonadota</taxon>
        <taxon>Gammaproteobacteria</taxon>
        <taxon>Chromatiales</taxon>
        <taxon>Halothiobacillaceae</taxon>
        <taxon>Halothiobacillus</taxon>
    </lineage>
</organism>
<evidence type="ECO:0000256" key="5">
    <source>
        <dbReference type="ARBA" id="ARBA00022723"/>
    </source>
</evidence>
<feature type="binding site" evidence="8">
    <location>
        <position position="307"/>
    </location>
    <ligand>
        <name>Zn(2+)</name>
        <dbReference type="ChEBI" id="CHEBI:29105"/>
    </ligand>
</feature>
<evidence type="ECO:0000313" key="10">
    <source>
        <dbReference type="EMBL" id="ACX96998.1"/>
    </source>
</evidence>
<dbReference type="OrthoDB" id="9805417at2"/>
<dbReference type="GO" id="GO:0046872">
    <property type="term" value="F:metal ion binding"/>
    <property type="evidence" value="ECO:0007669"/>
    <property type="project" value="UniProtKB-KW"/>
</dbReference>
<dbReference type="UniPathway" id="UPA00392"/>
<dbReference type="Gene3D" id="3.20.20.105">
    <property type="entry name" value="Queuine tRNA-ribosyltransferase-like"/>
    <property type="match status" value="1"/>
</dbReference>
<dbReference type="HOGENOM" id="CLU_022060_0_1_6"/>
<protein>
    <recommendedName>
        <fullName evidence="8">Queuine tRNA-ribosyltransferase</fullName>
        <ecNumber evidence="8">2.4.2.29</ecNumber>
    </recommendedName>
    <alternativeName>
        <fullName evidence="8">Guanine insertion enzyme</fullName>
    </alternativeName>
    <alternativeName>
        <fullName evidence="8">tRNA-guanine transglycosylase</fullName>
    </alternativeName>
</protein>
<evidence type="ECO:0000259" key="9">
    <source>
        <dbReference type="Pfam" id="PF01702"/>
    </source>
</evidence>
<proteinExistence type="inferred from homology"/>
<comment type="similarity">
    <text evidence="8">Belongs to the queuine tRNA-ribosyltransferase family.</text>
</comment>
<keyword evidence="4 8" id="KW-0819">tRNA processing</keyword>
<dbReference type="InterPro" id="IPR002616">
    <property type="entry name" value="tRNA_ribo_trans-like"/>
</dbReference>
<feature type="binding site" evidence="8">
    <location>
        <position position="217"/>
    </location>
    <ligand>
        <name>substrate</name>
    </ligand>
</feature>
<feature type="binding site" evidence="8">
    <location>
        <position position="190"/>
    </location>
    <ligand>
        <name>substrate</name>
    </ligand>
</feature>
<comment type="catalytic activity">
    <reaction evidence="7 8">
        <text>7-aminomethyl-7-carbaguanine + guanosine(34) in tRNA = 7-aminomethyl-7-carbaguanosine(34) in tRNA + guanine</text>
        <dbReference type="Rhea" id="RHEA:24104"/>
        <dbReference type="Rhea" id="RHEA-COMP:10341"/>
        <dbReference type="Rhea" id="RHEA-COMP:10342"/>
        <dbReference type="ChEBI" id="CHEBI:16235"/>
        <dbReference type="ChEBI" id="CHEBI:58703"/>
        <dbReference type="ChEBI" id="CHEBI:74269"/>
        <dbReference type="ChEBI" id="CHEBI:82833"/>
        <dbReference type="EC" id="2.4.2.29"/>
    </reaction>
</comment>
<dbReference type="EC" id="2.4.2.29" evidence="8"/>
<dbReference type="eggNOG" id="COG0343">
    <property type="taxonomic scope" value="Bacteria"/>
</dbReference>
<reference evidence="10 11" key="1">
    <citation type="submission" date="2009-10" db="EMBL/GenBank/DDBJ databases">
        <title>Complete sequence of Halothiobacillus neapolitanus c2.</title>
        <authorList>
            <consortium name="US DOE Joint Genome Institute"/>
            <person name="Lucas S."/>
            <person name="Copeland A."/>
            <person name="Lapidus A."/>
            <person name="Glavina del Rio T."/>
            <person name="Tice H."/>
            <person name="Bruce D."/>
            <person name="Goodwin L."/>
            <person name="Pitluck S."/>
            <person name="Davenport K."/>
            <person name="Brettin T."/>
            <person name="Detter J.C."/>
            <person name="Han C."/>
            <person name="Tapia R."/>
            <person name="Larimer F."/>
            <person name="Land M."/>
            <person name="Hauser L."/>
            <person name="Kyrpides N."/>
            <person name="Mikhailova N."/>
            <person name="Kerfeld C."/>
            <person name="Cannon G."/>
            <person name="Heinhort S."/>
        </authorList>
    </citation>
    <scope>NUCLEOTIDE SEQUENCE [LARGE SCALE GENOMIC DNA]</scope>
    <source>
        <strain evidence="11">ATCC 23641 / c2</strain>
    </source>
</reference>
<dbReference type="STRING" id="555778.Hneap_2182"/>
<dbReference type="InterPro" id="IPR050076">
    <property type="entry name" value="ArchSynthase1/Queuine_TRR"/>
</dbReference>
<dbReference type="FunFam" id="3.20.20.105:FF:000001">
    <property type="entry name" value="Queuine tRNA-ribosyltransferase"/>
    <property type="match status" value="1"/>
</dbReference>
<keyword evidence="3 8" id="KW-0808">Transferase</keyword>
<keyword evidence="8" id="KW-0862">Zinc</keyword>
<accession>D0KW95</accession>
<evidence type="ECO:0000256" key="6">
    <source>
        <dbReference type="ARBA" id="ARBA00022785"/>
    </source>
</evidence>
<dbReference type="KEGG" id="hna:Hneap_2182"/>
<sequence length="374" mass="41887">MQFDLIHTDGTARRGQLQFMRGTIQTPAFMPVGTYGTVKAVDPQEIEALGAEIILSNTFHLMLRPGTDVIRAHGDLHDFMGWNKPILTDSGGFQVFSLAEMRKITEEGARFQSPVDGSPVMLTPERSMQIQHELGSDIVMIFDECTPYPATEVQAAESMRLSLRWAARSRTAFDTLKPDNTDTALFGIVQGGMYPALRRESAIGLLNIGFDGYAIGGLSVGEPLDERNQVLEATTPLLPQDKPRYLMGVGKPEDLVESVARGMDMFDCVMPTRNARNGHLFTRYGDIKLRNARYASDTRPLDETCTCTTCQRFSRAYLKHLDKCKEVLGPRLNTIHNLHYYQTLMQEIRVAIEDNAFEAFRTTFHADRARGIDA</sequence>
<evidence type="ECO:0000256" key="4">
    <source>
        <dbReference type="ARBA" id="ARBA00022694"/>
    </source>
</evidence>
<dbReference type="AlphaFoldDB" id="D0KW95"/>
<keyword evidence="5 8" id="KW-0479">Metal-binding</keyword>
<keyword evidence="6 8" id="KW-0671">Queuosine biosynthesis</keyword>
<dbReference type="SUPFAM" id="SSF51713">
    <property type="entry name" value="tRNA-guanine transglycosylase"/>
    <property type="match status" value="1"/>
</dbReference>
<keyword evidence="11" id="KW-1185">Reference proteome</keyword>
<feature type="binding site" evidence="8">
    <location>
        <position position="310"/>
    </location>
    <ligand>
        <name>Zn(2+)</name>
        <dbReference type="ChEBI" id="CHEBI:29105"/>
    </ligand>
</feature>
<evidence type="ECO:0000256" key="1">
    <source>
        <dbReference type="ARBA" id="ARBA00004691"/>
    </source>
</evidence>
<dbReference type="EMBL" id="CP001801">
    <property type="protein sequence ID" value="ACX96998.1"/>
    <property type="molecule type" value="Genomic_DNA"/>
</dbReference>
<feature type="binding site" evidence="8">
    <location>
        <position position="143"/>
    </location>
    <ligand>
        <name>substrate</name>
    </ligand>
</feature>
<evidence type="ECO:0000256" key="7">
    <source>
        <dbReference type="ARBA" id="ARBA00050112"/>
    </source>
</evidence>
<feature type="active site" description="Nucleophile" evidence="8">
    <location>
        <position position="267"/>
    </location>
</feature>
<comment type="cofactor">
    <cofactor evidence="8">
        <name>Zn(2+)</name>
        <dbReference type="ChEBI" id="CHEBI:29105"/>
    </cofactor>
    <text evidence="8">Binds 1 zinc ion per subunit.</text>
</comment>
<feature type="binding site" evidence="8">
    <location>
        <position position="305"/>
    </location>
    <ligand>
        <name>Zn(2+)</name>
        <dbReference type="ChEBI" id="CHEBI:29105"/>
    </ligand>
</feature>
<dbReference type="HAMAP" id="MF_00168">
    <property type="entry name" value="Q_tRNA_Tgt"/>
    <property type="match status" value="1"/>
</dbReference>
<feature type="active site" description="Proton acceptor" evidence="8">
    <location>
        <position position="89"/>
    </location>
</feature>
<dbReference type="GO" id="GO:0008479">
    <property type="term" value="F:tRNA-guanosine(34) queuine transglycosylase activity"/>
    <property type="evidence" value="ECO:0007669"/>
    <property type="project" value="UniProtKB-UniRule"/>
</dbReference>
<evidence type="ECO:0000256" key="8">
    <source>
        <dbReference type="HAMAP-Rule" id="MF_00168"/>
    </source>
</evidence>
<dbReference type="NCBIfam" id="TIGR00430">
    <property type="entry name" value="Q_tRNA_tgt"/>
    <property type="match status" value="1"/>
</dbReference>
<dbReference type="GO" id="GO:0008616">
    <property type="term" value="P:tRNA queuosine(34) biosynthetic process"/>
    <property type="evidence" value="ECO:0007669"/>
    <property type="project" value="UniProtKB-UniRule"/>
</dbReference>
<gene>
    <name evidence="8" type="primary">tgt</name>
    <name evidence="10" type="ordered locus">Hneap_2182</name>
</gene>
<feature type="region of interest" description="RNA binding; important for wobble base 34 recognition" evidence="8">
    <location>
        <begin position="272"/>
        <end position="276"/>
    </location>
</feature>
<dbReference type="PANTHER" id="PTHR46499:SF1">
    <property type="entry name" value="QUEUINE TRNA-RIBOSYLTRANSFERASE"/>
    <property type="match status" value="1"/>
</dbReference>
<name>D0KW95_HALNC</name>
<comment type="pathway">
    <text evidence="1 8">tRNA modification; tRNA-queuosine biosynthesis.</text>
</comment>
<dbReference type="InterPro" id="IPR004803">
    <property type="entry name" value="TGT"/>
</dbReference>
<feature type="binding site" evidence="8">
    <location>
        <position position="336"/>
    </location>
    <ligand>
        <name>Zn(2+)</name>
        <dbReference type="ChEBI" id="CHEBI:29105"/>
    </ligand>
</feature>
<dbReference type="PANTHER" id="PTHR46499">
    <property type="entry name" value="QUEUINE TRNA-RIBOSYLTRANSFERASE"/>
    <property type="match status" value="1"/>
</dbReference>
<dbReference type="RefSeq" id="WP_012825030.1">
    <property type="nucleotide sequence ID" value="NC_013422.1"/>
</dbReference>
<comment type="function">
    <text evidence="8">Catalyzes the base-exchange of a guanine (G) residue with the queuine precursor 7-aminomethyl-7-deazaguanine (PreQ1) at position 34 (anticodon wobble position) in tRNAs with GU(N) anticodons (tRNA-Asp, -Asn, -His and -Tyr). Catalysis occurs through a double-displacement mechanism. The nucleophile active site attacks the C1' of nucleotide 34 to detach the guanine base from the RNA, forming a covalent enzyme-RNA intermediate. The proton acceptor active site deprotonates the incoming PreQ1, allowing a nucleophilic attack on the C1' of the ribose to form the product. After dissociation, two additional enzymatic reactions on the tRNA convert PreQ1 to queuine (Q), resulting in the hypermodified nucleoside queuosine (7-(((4,5-cis-dihydroxy-2-cyclopenten-1-yl)amino)methyl)-7-deazaguanosine).</text>
</comment>
<keyword evidence="2 8" id="KW-0328">Glycosyltransferase</keyword>
<feature type="domain" description="tRNA-guanine(15) transglycosylase-like" evidence="9">
    <location>
        <begin position="11"/>
        <end position="368"/>
    </location>
</feature>
<dbReference type="NCBIfam" id="TIGR00449">
    <property type="entry name" value="tgt_general"/>
    <property type="match status" value="1"/>
</dbReference>
<evidence type="ECO:0000256" key="3">
    <source>
        <dbReference type="ARBA" id="ARBA00022679"/>
    </source>
</evidence>
<comment type="subunit">
    <text evidence="8">Homodimer. Within each dimer, one monomer is responsible for RNA recognition and catalysis, while the other monomer binds to the replacement base PreQ1.</text>
</comment>
<feature type="region of interest" description="RNA binding" evidence="8">
    <location>
        <begin position="248"/>
        <end position="254"/>
    </location>
</feature>
<dbReference type="GO" id="GO:0005829">
    <property type="term" value="C:cytosol"/>
    <property type="evidence" value="ECO:0007669"/>
    <property type="project" value="TreeGrafter"/>
</dbReference>
<evidence type="ECO:0000313" key="11">
    <source>
        <dbReference type="Proteomes" id="UP000009102"/>
    </source>
</evidence>
<dbReference type="Pfam" id="PF01702">
    <property type="entry name" value="TGT"/>
    <property type="match status" value="1"/>
</dbReference>
<dbReference type="InterPro" id="IPR036511">
    <property type="entry name" value="TGT-like_sf"/>
</dbReference>
<evidence type="ECO:0000256" key="2">
    <source>
        <dbReference type="ARBA" id="ARBA00022676"/>
    </source>
</evidence>